<organism evidence="1 2">
    <name type="scientific">Cohnella cellulosilytica</name>
    <dbReference type="NCBI Taxonomy" id="986710"/>
    <lineage>
        <taxon>Bacteria</taxon>
        <taxon>Bacillati</taxon>
        <taxon>Bacillota</taxon>
        <taxon>Bacilli</taxon>
        <taxon>Bacillales</taxon>
        <taxon>Paenibacillaceae</taxon>
        <taxon>Cohnella</taxon>
    </lineage>
</organism>
<gene>
    <name evidence="1" type="ORF">ACFQMJ_18895</name>
</gene>
<protein>
    <submittedName>
        <fullName evidence="1">Uncharacterized protein</fullName>
    </submittedName>
</protein>
<comment type="caution">
    <text evidence="1">The sequence shown here is derived from an EMBL/GenBank/DDBJ whole genome shotgun (WGS) entry which is preliminary data.</text>
</comment>
<keyword evidence="2" id="KW-1185">Reference proteome</keyword>
<proteinExistence type="predicted"/>
<sequence>MHDQTTNEKKYIMVNKANGARIECTEKYLASWLARGFEVEEIRHDGAIK</sequence>
<evidence type="ECO:0000313" key="2">
    <source>
        <dbReference type="Proteomes" id="UP001596378"/>
    </source>
</evidence>
<evidence type="ECO:0000313" key="1">
    <source>
        <dbReference type="EMBL" id="MFC7150604.1"/>
    </source>
</evidence>
<dbReference type="Proteomes" id="UP001596378">
    <property type="component" value="Unassembled WGS sequence"/>
</dbReference>
<dbReference type="RefSeq" id="WP_378052991.1">
    <property type="nucleotide sequence ID" value="NZ_JBHMDN010000069.1"/>
</dbReference>
<dbReference type="EMBL" id="JBHTAI010000011">
    <property type="protein sequence ID" value="MFC7150604.1"/>
    <property type="molecule type" value="Genomic_DNA"/>
</dbReference>
<name>A0ABW2FFB3_9BACL</name>
<accession>A0ABW2FFB3</accession>
<reference evidence="2" key="1">
    <citation type="journal article" date="2019" name="Int. J. Syst. Evol. Microbiol.">
        <title>The Global Catalogue of Microorganisms (GCM) 10K type strain sequencing project: providing services to taxonomists for standard genome sequencing and annotation.</title>
        <authorList>
            <consortium name="The Broad Institute Genomics Platform"/>
            <consortium name="The Broad Institute Genome Sequencing Center for Infectious Disease"/>
            <person name="Wu L."/>
            <person name="Ma J."/>
        </authorList>
    </citation>
    <scope>NUCLEOTIDE SEQUENCE [LARGE SCALE GENOMIC DNA]</scope>
    <source>
        <strain evidence="2">KCTC 12907</strain>
    </source>
</reference>